<dbReference type="GO" id="GO:0006352">
    <property type="term" value="P:DNA-templated transcription initiation"/>
    <property type="evidence" value="ECO:0007669"/>
    <property type="project" value="InterPro"/>
</dbReference>
<name>A0A428YJZ3_KIBAR</name>
<evidence type="ECO:0000256" key="4">
    <source>
        <dbReference type="ARBA" id="ARBA00023125"/>
    </source>
</evidence>
<dbReference type="SUPFAM" id="SSF88946">
    <property type="entry name" value="Sigma2 domain of RNA polymerase sigma factors"/>
    <property type="match status" value="1"/>
</dbReference>
<dbReference type="InterPro" id="IPR014325">
    <property type="entry name" value="RNA_pol_sigma-E_actinobac"/>
</dbReference>
<evidence type="ECO:0000256" key="3">
    <source>
        <dbReference type="ARBA" id="ARBA00023082"/>
    </source>
</evidence>
<evidence type="ECO:0000313" key="9">
    <source>
        <dbReference type="Proteomes" id="UP000287547"/>
    </source>
</evidence>
<dbReference type="InterPro" id="IPR036388">
    <property type="entry name" value="WH-like_DNA-bd_sf"/>
</dbReference>
<dbReference type="SUPFAM" id="SSF88659">
    <property type="entry name" value="Sigma3 and sigma4 domains of RNA polymerase sigma factors"/>
    <property type="match status" value="1"/>
</dbReference>
<reference evidence="8 9" key="1">
    <citation type="submission" date="2018-05" db="EMBL/GenBank/DDBJ databases">
        <title>Evolution of GPA BGCs.</title>
        <authorList>
            <person name="Waglechner N."/>
            <person name="Wright G.D."/>
        </authorList>
    </citation>
    <scope>NUCLEOTIDE SEQUENCE [LARGE SCALE GENOMIC DNA]</scope>
    <source>
        <strain evidence="8 9">A82846</strain>
    </source>
</reference>
<dbReference type="RefSeq" id="WP_037274352.1">
    <property type="nucleotide sequence ID" value="NZ_QHKI01000079.1"/>
</dbReference>
<comment type="similarity">
    <text evidence="1">Belongs to the sigma-70 factor family. ECF subfamily.</text>
</comment>
<dbReference type="PANTHER" id="PTHR43133:SF50">
    <property type="entry name" value="ECF RNA POLYMERASE SIGMA FACTOR SIGM"/>
    <property type="match status" value="1"/>
</dbReference>
<keyword evidence="4" id="KW-0238">DNA-binding</keyword>
<dbReference type="InterPro" id="IPR013324">
    <property type="entry name" value="RNA_pol_sigma_r3/r4-like"/>
</dbReference>
<dbReference type="CDD" id="cd06171">
    <property type="entry name" value="Sigma70_r4"/>
    <property type="match status" value="1"/>
</dbReference>
<dbReference type="AlphaFoldDB" id="A0A428YJZ3"/>
<feature type="domain" description="RNA polymerase sigma factor 70 region 4 type 2" evidence="7">
    <location>
        <begin position="103"/>
        <end position="153"/>
    </location>
</feature>
<keyword evidence="3" id="KW-0731">Sigma factor</keyword>
<evidence type="ECO:0000256" key="5">
    <source>
        <dbReference type="ARBA" id="ARBA00023163"/>
    </source>
</evidence>
<proteinExistence type="inferred from homology"/>
<dbReference type="Proteomes" id="UP000287547">
    <property type="component" value="Unassembled WGS sequence"/>
</dbReference>
<dbReference type="PANTHER" id="PTHR43133">
    <property type="entry name" value="RNA POLYMERASE ECF-TYPE SIGMA FACTO"/>
    <property type="match status" value="1"/>
</dbReference>
<sequence length="162" mass="18384">MTFEEFAEARTPGLLRYATVLTCDPHLAEDIVQEVLVRVYRKWKRISALDLPEMYVRRMITNEFLSWRRRKASTDVPFSPEAIAGLGLITGDSAVRYDERDALLHDIAALPRKQRAVLVLRYFCDLPDEQIATILGCGTGTVRSHVSRALATLRITPEPSRV</sequence>
<dbReference type="Gene3D" id="1.10.10.10">
    <property type="entry name" value="Winged helix-like DNA-binding domain superfamily/Winged helix DNA-binding domain"/>
    <property type="match status" value="1"/>
</dbReference>
<dbReference type="NCBIfam" id="TIGR02983">
    <property type="entry name" value="SigE-fam_strep"/>
    <property type="match status" value="1"/>
</dbReference>
<evidence type="ECO:0000259" key="7">
    <source>
        <dbReference type="Pfam" id="PF08281"/>
    </source>
</evidence>
<dbReference type="GO" id="GO:0003677">
    <property type="term" value="F:DNA binding"/>
    <property type="evidence" value="ECO:0007669"/>
    <property type="project" value="UniProtKB-KW"/>
</dbReference>
<keyword evidence="5" id="KW-0804">Transcription</keyword>
<dbReference type="InterPro" id="IPR014284">
    <property type="entry name" value="RNA_pol_sigma-70_dom"/>
</dbReference>
<evidence type="ECO:0000256" key="1">
    <source>
        <dbReference type="ARBA" id="ARBA00010641"/>
    </source>
</evidence>
<accession>A0A428YJZ3</accession>
<dbReference type="NCBIfam" id="TIGR02937">
    <property type="entry name" value="sigma70-ECF"/>
    <property type="match status" value="1"/>
</dbReference>
<dbReference type="InterPro" id="IPR013325">
    <property type="entry name" value="RNA_pol_sigma_r2"/>
</dbReference>
<dbReference type="InterPro" id="IPR013249">
    <property type="entry name" value="RNA_pol_sigma70_r4_t2"/>
</dbReference>
<evidence type="ECO:0000259" key="6">
    <source>
        <dbReference type="Pfam" id="PF04542"/>
    </source>
</evidence>
<evidence type="ECO:0000313" key="8">
    <source>
        <dbReference type="EMBL" id="RSM67801.1"/>
    </source>
</evidence>
<organism evidence="8 9">
    <name type="scientific">Kibdelosporangium aridum</name>
    <dbReference type="NCBI Taxonomy" id="2030"/>
    <lineage>
        <taxon>Bacteria</taxon>
        <taxon>Bacillati</taxon>
        <taxon>Actinomycetota</taxon>
        <taxon>Actinomycetes</taxon>
        <taxon>Pseudonocardiales</taxon>
        <taxon>Pseudonocardiaceae</taxon>
        <taxon>Kibdelosporangium</taxon>
    </lineage>
</organism>
<dbReference type="Gene3D" id="1.10.1740.10">
    <property type="match status" value="1"/>
</dbReference>
<evidence type="ECO:0000256" key="2">
    <source>
        <dbReference type="ARBA" id="ARBA00023015"/>
    </source>
</evidence>
<dbReference type="OrthoDB" id="3692620at2"/>
<dbReference type="Pfam" id="PF04542">
    <property type="entry name" value="Sigma70_r2"/>
    <property type="match status" value="1"/>
</dbReference>
<comment type="caution">
    <text evidence="8">The sequence shown here is derived from an EMBL/GenBank/DDBJ whole genome shotgun (WGS) entry which is preliminary data.</text>
</comment>
<dbReference type="Pfam" id="PF08281">
    <property type="entry name" value="Sigma70_r4_2"/>
    <property type="match status" value="1"/>
</dbReference>
<feature type="domain" description="RNA polymerase sigma-70 region 2" evidence="6">
    <location>
        <begin position="11"/>
        <end position="72"/>
    </location>
</feature>
<protein>
    <submittedName>
        <fullName evidence="8">SigE family RNA polymerase sigma factor</fullName>
    </submittedName>
</protein>
<keyword evidence="2" id="KW-0805">Transcription regulation</keyword>
<dbReference type="GO" id="GO:0016987">
    <property type="term" value="F:sigma factor activity"/>
    <property type="evidence" value="ECO:0007669"/>
    <property type="project" value="UniProtKB-KW"/>
</dbReference>
<dbReference type="InterPro" id="IPR007627">
    <property type="entry name" value="RNA_pol_sigma70_r2"/>
</dbReference>
<gene>
    <name evidence="8" type="ORF">DMH04_48090</name>
</gene>
<dbReference type="EMBL" id="QHKI01000079">
    <property type="protein sequence ID" value="RSM67801.1"/>
    <property type="molecule type" value="Genomic_DNA"/>
</dbReference>
<dbReference type="InterPro" id="IPR039425">
    <property type="entry name" value="RNA_pol_sigma-70-like"/>
</dbReference>